<name>A0A8R2R4L6_BOMMO</name>
<keyword evidence="2" id="KW-0732">Signal</keyword>
<dbReference type="GO" id="GO:0004601">
    <property type="term" value="F:peroxidase activity"/>
    <property type="evidence" value="ECO:0007669"/>
    <property type="project" value="UniProtKB-KW"/>
</dbReference>
<dbReference type="GO" id="GO:0020037">
    <property type="term" value="F:heme binding"/>
    <property type="evidence" value="ECO:0007669"/>
    <property type="project" value="InterPro"/>
</dbReference>
<evidence type="ECO:0000313" key="3">
    <source>
        <dbReference type="EnsemblMetazoa" id="XP_037874839.1"/>
    </source>
</evidence>
<evidence type="ECO:0000256" key="2">
    <source>
        <dbReference type="SAM" id="SignalP"/>
    </source>
</evidence>
<dbReference type="PROSITE" id="PS50292">
    <property type="entry name" value="PEROXIDASE_3"/>
    <property type="match status" value="1"/>
</dbReference>
<dbReference type="InterPro" id="IPR037120">
    <property type="entry name" value="Haem_peroxidase_sf_animal"/>
</dbReference>
<keyword evidence="4" id="KW-1185">Reference proteome</keyword>
<dbReference type="Proteomes" id="UP000005204">
    <property type="component" value="Unassembled WGS sequence"/>
</dbReference>
<dbReference type="InterPro" id="IPR019791">
    <property type="entry name" value="Haem_peroxidase_animal"/>
</dbReference>
<keyword evidence="1" id="KW-0575">Peroxidase</keyword>
<dbReference type="Gene3D" id="1.10.640.10">
    <property type="entry name" value="Haem peroxidase domain superfamily, animal type"/>
    <property type="match status" value="2"/>
</dbReference>
<evidence type="ECO:0000313" key="4">
    <source>
        <dbReference type="Proteomes" id="UP000005204"/>
    </source>
</evidence>
<dbReference type="SUPFAM" id="SSF48113">
    <property type="entry name" value="Heme-dependent peroxidases"/>
    <property type="match status" value="1"/>
</dbReference>
<organism evidence="3 4">
    <name type="scientific">Bombyx mori</name>
    <name type="common">Silk moth</name>
    <dbReference type="NCBI Taxonomy" id="7091"/>
    <lineage>
        <taxon>Eukaryota</taxon>
        <taxon>Metazoa</taxon>
        <taxon>Ecdysozoa</taxon>
        <taxon>Arthropoda</taxon>
        <taxon>Hexapoda</taxon>
        <taxon>Insecta</taxon>
        <taxon>Pterygota</taxon>
        <taxon>Neoptera</taxon>
        <taxon>Endopterygota</taxon>
        <taxon>Lepidoptera</taxon>
        <taxon>Glossata</taxon>
        <taxon>Ditrysia</taxon>
        <taxon>Bombycoidea</taxon>
        <taxon>Bombycidae</taxon>
        <taxon>Bombycinae</taxon>
        <taxon>Bombyx</taxon>
    </lineage>
</organism>
<sequence>MKHFERLSVLLIPIVWSMGVQADDYYSSYYGGLLNSDDVAEYTSNGTLANCTNVVSPCDSTEGRRIDGTCNNLNYPSKGATRTPYLRILEAVYNHPSDTVFDPKLSEDGEELTGARIVRTRLVADGRVEDDMFTHCATHFAVFFATDITNTRDTTNYVSWRPFCCEEAGASDPMCAPNLVPADDYVHRYSGIRCLNMTRPLTFQTSGCLPMTTTPLRIVDATPLWDLSPVYGNTVEPGRRSNVNGTLAIETVNGVDFPPASGVNLLLGVNFFGIIFFWRFHNHIARKLLEVNQHWTDEQLFNTAREINIASGSQIFYYELMALLMGKLLMFDLMLRNQASLIGTKATKNNKIINLGLGGLQRSNDIMTNDLAKNRHSGFQSYIKYRAYCFGDNIASFDDLKGIIEKERIEALKDVYANVADIDLLAGVWVEIFKEGSHVPPTFYCIVKDQLLHNIKSDRHWYEREKRPNAFTEAQLAEIRKVTGARILCDIGDSVTAIQPSVFKLPGEGNKIVDCSEIPDIDYTAWSDN</sequence>
<dbReference type="AlphaFoldDB" id="A0A8R2R4L6"/>
<feature type="signal peptide" evidence="2">
    <location>
        <begin position="1"/>
        <end position="22"/>
    </location>
</feature>
<dbReference type="PANTHER" id="PTHR11475">
    <property type="entry name" value="OXIDASE/PEROXIDASE"/>
    <property type="match status" value="1"/>
</dbReference>
<keyword evidence="1" id="KW-0560">Oxidoreductase</keyword>
<dbReference type="PANTHER" id="PTHR11475:SF86">
    <property type="entry name" value="PEROXIDASE"/>
    <property type="match status" value="1"/>
</dbReference>
<proteinExistence type="predicted"/>
<evidence type="ECO:0000256" key="1">
    <source>
        <dbReference type="ARBA" id="ARBA00022559"/>
    </source>
</evidence>
<dbReference type="GO" id="GO:0006979">
    <property type="term" value="P:response to oxidative stress"/>
    <property type="evidence" value="ECO:0007669"/>
    <property type="project" value="InterPro"/>
</dbReference>
<dbReference type="InterPro" id="IPR010255">
    <property type="entry name" value="Haem_peroxidase_sf"/>
</dbReference>
<protein>
    <submittedName>
        <fullName evidence="3">Uncharacterized protein</fullName>
    </submittedName>
</protein>
<dbReference type="Pfam" id="PF03098">
    <property type="entry name" value="An_peroxidase"/>
    <property type="match status" value="2"/>
</dbReference>
<reference evidence="4" key="1">
    <citation type="journal article" date="2008" name="Insect Biochem. Mol. Biol.">
        <title>The genome of a lepidopteran model insect, the silkworm Bombyx mori.</title>
        <authorList>
            <consortium name="International Silkworm Genome Consortium"/>
        </authorList>
    </citation>
    <scope>NUCLEOTIDE SEQUENCE [LARGE SCALE GENOMIC DNA]</scope>
    <source>
        <strain evidence="4">p50T</strain>
    </source>
</reference>
<accession>A0A8R2R4L6</accession>
<feature type="chain" id="PRO_5035898423" evidence="2">
    <location>
        <begin position="23"/>
        <end position="529"/>
    </location>
</feature>
<dbReference type="EnsemblMetazoa" id="XM_038018911.1">
    <property type="protein sequence ID" value="XP_037874839.1"/>
    <property type="gene ID" value="LOC105841592"/>
</dbReference>
<reference evidence="3" key="2">
    <citation type="submission" date="2022-06" db="UniProtKB">
        <authorList>
            <consortium name="EnsemblMetazoa"/>
        </authorList>
    </citation>
    <scope>IDENTIFICATION</scope>
    <source>
        <strain evidence="3">p50T (Dazao)</strain>
    </source>
</reference>